<dbReference type="GO" id="GO:0008841">
    <property type="term" value="F:dihydrofolate synthase activity"/>
    <property type="evidence" value="ECO:0007669"/>
    <property type="project" value="TreeGrafter"/>
</dbReference>
<keyword evidence="6" id="KW-0460">Magnesium</keyword>
<name>A0A6J7LXJ7_9ZZZZ</name>
<organism evidence="11">
    <name type="scientific">freshwater metagenome</name>
    <dbReference type="NCBI Taxonomy" id="449393"/>
    <lineage>
        <taxon>unclassified sequences</taxon>
        <taxon>metagenomes</taxon>
        <taxon>ecological metagenomes</taxon>
    </lineage>
</organism>
<proteinExistence type="inferred from homology"/>
<dbReference type="NCBIfam" id="TIGR01499">
    <property type="entry name" value="folC"/>
    <property type="match status" value="1"/>
</dbReference>
<dbReference type="SUPFAM" id="SSF53244">
    <property type="entry name" value="MurD-like peptide ligases, peptide-binding domain"/>
    <property type="match status" value="1"/>
</dbReference>
<dbReference type="InterPro" id="IPR004101">
    <property type="entry name" value="Mur_ligase_C"/>
</dbReference>
<dbReference type="Pfam" id="PF08245">
    <property type="entry name" value="Mur_ligase_M"/>
    <property type="match status" value="1"/>
</dbReference>
<reference evidence="11" key="1">
    <citation type="submission" date="2020-05" db="EMBL/GenBank/DDBJ databases">
        <authorList>
            <person name="Chiriac C."/>
            <person name="Salcher M."/>
            <person name="Ghai R."/>
            <person name="Kavagutti S V."/>
        </authorList>
    </citation>
    <scope>NUCLEOTIDE SEQUENCE</scope>
</reference>
<accession>A0A6J7LXJ7</accession>
<dbReference type="EMBL" id="CAFBQW010000018">
    <property type="protein sequence ID" value="CAB5062036.1"/>
    <property type="molecule type" value="Genomic_DNA"/>
</dbReference>
<dbReference type="PROSITE" id="PS01011">
    <property type="entry name" value="FOLYLPOLYGLU_SYNT_1"/>
    <property type="match status" value="1"/>
</dbReference>
<evidence type="ECO:0000256" key="4">
    <source>
        <dbReference type="ARBA" id="ARBA00022741"/>
    </source>
</evidence>
<dbReference type="GO" id="GO:0004326">
    <property type="term" value="F:tetrahydrofolylpolyglutamate synthase activity"/>
    <property type="evidence" value="ECO:0007669"/>
    <property type="project" value="InterPro"/>
</dbReference>
<dbReference type="InterPro" id="IPR036565">
    <property type="entry name" value="Mur-like_cat_sf"/>
</dbReference>
<evidence type="ECO:0000313" key="12">
    <source>
        <dbReference type="EMBL" id="CAB5062036.1"/>
    </source>
</evidence>
<dbReference type="InterPro" id="IPR001645">
    <property type="entry name" value="Folylpolyglutamate_synth"/>
</dbReference>
<dbReference type="AlphaFoldDB" id="A0A6J7LXJ7"/>
<comment type="similarity">
    <text evidence="1">Belongs to the folylpolyglutamate synthase family.</text>
</comment>
<evidence type="ECO:0000259" key="7">
    <source>
        <dbReference type="Pfam" id="PF02875"/>
    </source>
</evidence>
<dbReference type="GO" id="GO:0046872">
    <property type="term" value="F:metal ion binding"/>
    <property type="evidence" value="ECO:0007669"/>
    <property type="project" value="UniProtKB-KW"/>
</dbReference>
<dbReference type="Pfam" id="PF02875">
    <property type="entry name" value="Mur_ligase_C"/>
    <property type="match status" value="1"/>
</dbReference>
<evidence type="ECO:0000256" key="6">
    <source>
        <dbReference type="ARBA" id="ARBA00022842"/>
    </source>
</evidence>
<dbReference type="PANTHER" id="PTHR11136">
    <property type="entry name" value="FOLYLPOLYGLUTAMATE SYNTHASE-RELATED"/>
    <property type="match status" value="1"/>
</dbReference>
<evidence type="ECO:0000256" key="5">
    <source>
        <dbReference type="ARBA" id="ARBA00022840"/>
    </source>
</evidence>
<dbReference type="Gene3D" id="3.40.1190.10">
    <property type="entry name" value="Mur-like, catalytic domain"/>
    <property type="match status" value="1"/>
</dbReference>
<evidence type="ECO:0000313" key="9">
    <source>
        <dbReference type="EMBL" id="CAB4690958.1"/>
    </source>
</evidence>
<dbReference type="InterPro" id="IPR013221">
    <property type="entry name" value="Mur_ligase_cen"/>
</dbReference>
<evidence type="ECO:0000313" key="11">
    <source>
        <dbReference type="EMBL" id="CAB4973057.1"/>
    </source>
</evidence>
<dbReference type="InterPro" id="IPR036615">
    <property type="entry name" value="Mur_ligase_C_dom_sf"/>
</dbReference>
<dbReference type="GO" id="GO:0005737">
    <property type="term" value="C:cytoplasm"/>
    <property type="evidence" value="ECO:0007669"/>
    <property type="project" value="TreeGrafter"/>
</dbReference>
<evidence type="ECO:0000259" key="8">
    <source>
        <dbReference type="Pfam" id="PF08245"/>
    </source>
</evidence>
<dbReference type="EMBL" id="CAEZXS010000031">
    <property type="protein sequence ID" value="CAB4690958.1"/>
    <property type="molecule type" value="Genomic_DNA"/>
</dbReference>
<evidence type="ECO:0000256" key="3">
    <source>
        <dbReference type="ARBA" id="ARBA00022723"/>
    </source>
</evidence>
<dbReference type="GO" id="GO:0005524">
    <property type="term" value="F:ATP binding"/>
    <property type="evidence" value="ECO:0007669"/>
    <property type="project" value="UniProtKB-KW"/>
</dbReference>
<dbReference type="PIRSF" id="PIRSF001563">
    <property type="entry name" value="Folylpolyglu_synth"/>
    <property type="match status" value="1"/>
</dbReference>
<gene>
    <name evidence="9" type="ORF">UFOPK2582_00410</name>
    <name evidence="10" type="ORF">UFOPK3046_00181</name>
    <name evidence="11" type="ORF">UFOPK3914_00562</name>
    <name evidence="12" type="ORF">UFOPK4354_00287</name>
</gene>
<dbReference type="EMBL" id="CAFAAQ010000008">
    <property type="protein sequence ID" value="CAB4795014.1"/>
    <property type="molecule type" value="Genomic_DNA"/>
</dbReference>
<evidence type="ECO:0000256" key="1">
    <source>
        <dbReference type="ARBA" id="ARBA00008276"/>
    </source>
</evidence>
<keyword evidence="5" id="KW-0067">ATP-binding</keyword>
<feature type="domain" description="Mur ligase central" evidence="8">
    <location>
        <begin position="136"/>
        <end position="275"/>
    </location>
</feature>
<dbReference type="SUPFAM" id="SSF53623">
    <property type="entry name" value="MurD-like peptide ligases, catalytic domain"/>
    <property type="match status" value="1"/>
</dbReference>
<dbReference type="InterPro" id="IPR018109">
    <property type="entry name" value="Folylpolyglutamate_synth_CS"/>
</dbReference>
<protein>
    <submittedName>
        <fullName evidence="11">Unannotated protein</fullName>
    </submittedName>
</protein>
<keyword evidence="2" id="KW-0436">Ligase</keyword>
<dbReference type="EMBL" id="CAFBOG010000035">
    <property type="protein sequence ID" value="CAB4973057.1"/>
    <property type="molecule type" value="Genomic_DNA"/>
</dbReference>
<evidence type="ECO:0000256" key="2">
    <source>
        <dbReference type="ARBA" id="ARBA00022598"/>
    </source>
</evidence>
<dbReference type="Gene3D" id="3.90.190.20">
    <property type="entry name" value="Mur ligase, C-terminal domain"/>
    <property type="match status" value="1"/>
</dbReference>
<feature type="domain" description="Mur ligase C-terminal" evidence="7">
    <location>
        <begin position="299"/>
        <end position="421"/>
    </location>
</feature>
<keyword evidence="3" id="KW-0479">Metal-binding</keyword>
<sequence length="438" mass="45633">MDIAEALRWHDSRLDHETATTSIAAGRIAGLSLVGMRELMSLLGDPQQDIPVIHITGTNGKGTVAAMVTSLLQASGLTVGTYTSPHLRRVNERISRNGSEISDLDLAEVLSGIAAVEPLLAVQPSWFEVITAAAFRYFAEAPVDVAVIEVGLLGRLDATNVADAAVAVVTSIQGDHTDFAPGWELAVAGEKAGIIKAQSIAVIGEVDPDLAEVFVAEGPESLVRLGVDFAAVDDQVAIGGHLVDLQGVFGRYEQLFLPLHGAHQVANASLAVAAVESFFGTALDAEVVAEGFASLKLPGRFEVLRYGPLVVVDGAHNADALRASARTLEDEFAPAGTRIIVLGLLAGRDPDRSVAAVSELRPDLILCCSLDGSRGVSAAVLAAACAKRGIAHETVGDPASAVARALALAAEEDVVLITGSFRMFEPAQTVVLSFDSQN</sequence>
<dbReference type="PANTHER" id="PTHR11136:SF0">
    <property type="entry name" value="DIHYDROFOLATE SYNTHETASE-RELATED"/>
    <property type="match status" value="1"/>
</dbReference>
<evidence type="ECO:0000313" key="10">
    <source>
        <dbReference type="EMBL" id="CAB4795014.1"/>
    </source>
</evidence>
<keyword evidence="4" id="KW-0547">Nucleotide-binding</keyword>